<dbReference type="GO" id="GO:0005524">
    <property type="term" value="F:ATP binding"/>
    <property type="evidence" value="ECO:0007669"/>
    <property type="project" value="UniProtKB-KW"/>
</dbReference>
<dbReference type="AlphaFoldDB" id="A0AA43XMN7"/>
<evidence type="ECO:0000256" key="5">
    <source>
        <dbReference type="ARBA" id="ARBA00022694"/>
    </source>
</evidence>
<dbReference type="Pfam" id="PF02367">
    <property type="entry name" value="TsaE"/>
    <property type="match status" value="1"/>
</dbReference>
<dbReference type="NCBIfam" id="TIGR00150">
    <property type="entry name" value="T6A_YjeE"/>
    <property type="match status" value="1"/>
</dbReference>
<dbReference type="PANTHER" id="PTHR33540">
    <property type="entry name" value="TRNA THREONYLCARBAMOYLADENOSINE BIOSYNTHESIS PROTEIN TSAE"/>
    <property type="match status" value="1"/>
</dbReference>
<comment type="similarity">
    <text evidence="2">Belongs to the TsaE family.</text>
</comment>
<organism evidence="11 12">
    <name type="scientific">Isachenkonia alkalipeptolytica</name>
    <dbReference type="NCBI Taxonomy" id="2565777"/>
    <lineage>
        <taxon>Bacteria</taxon>
        <taxon>Bacillati</taxon>
        <taxon>Bacillota</taxon>
        <taxon>Clostridia</taxon>
        <taxon>Eubacteriales</taxon>
        <taxon>Clostridiaceae</taxon>
        <taxon>Isachenkonia</taxon>
    </lineage>
</organism>
<dbReference type="Gene3D" id="3.40.50.300">
    <property type="entry name" value="P-loop containing nucleotide triphosphate hydrolases"/>
    <property type="match status" value="1"/>
</dbReference>
<evidence type="ECO:0000313" key="11">
    <source>
        <dbReference type="EMBL" id="NBG89377.1"/>
    </source>
</evidence>
<keyword evidence="7" id="KW-0547">Nucleotide-binding</keyword>
<evidence type="ECO:0000256" key="2">
    <source>
        <dbReference type="ARBA" id="ARBA00007599"/>
    </source>
</evidence>
<dbReference type="GO" id="GO:0002949">
    <property type="term" value="P:tRNA threonylcarbamoyladenosine modification"/>
    <property type="evidence" value="ECO:0007669"/>
    <property type="project" value="InterPro"/>
</dbReference>
<protein>
    <recommendedName>
        <fullName evidence="3">tRNA threonylcarbamoyladenosine biosynthesis protein TsaE</fullName>
    </recommendedName>
    <alternativeName>
        <fullName evidence="10">t(6)A37 threonylcarbamoyladenosine biosynthesis protein TsaE</fullName>
    </alternativeName>
</protein>
<keyword evidence="4" id="KW-0963">Cytoplasm</keyword>
<evidence type="ECO:0000256" key="6">
    <source>
        <dbReference type="ARBA" id="ARBA00022723"/>
    </source>
</evidence>
<name>A0AA43XMN7_9CLOT</name>
<evidence type="ECO:0000256" key="1">
    <source>
        <dbReference type="ARBA" id="ARBA00004496"/>
    </source>
</evidence>
<dbReference type="GO" id="GO:0046872">
    <property type="term" value="F:metal ion binding"/>
    <property type="evidence" value="ECO:0007669"/>
    <property type="project" value="UniProtKB-KW"/>
</dbReference>
<reference evidence="11 12" key="1">
    <citation type="submission" date="2019-04" db="EMBL/GenBank/DDBJ databases">
        <title>Isachenkonia alkalipeptolytica gen. nov. sp. nov. a new anaerobic, alkiliphilic organothrophic bacterium capable to reduce synthesized ferrihydrite isolated from a soda lake.</title>
        <authorList>
            <person name="Toshchakov S.V."/>
            <person name="Zavarzina D.G."/>
            <person name="Zhilina T.N."/>
            <person name="Kostrikina N.A."/>
            <person name="Kublanov I.V."/>
        </authorList>
    </citation>
    <scope>NUCLEOTIDE SEQUENCE [LARGE SCALE GENOMIC DNA]</scope>
    <source>
        <strain evidence="11 12">Z-1701</strain>
    </source>
</reference>
<keyword evidence="8" id="KW-0067">ATP-binding</keyword>
<dbReference type="InterPro" id="IPR027417">
    <property type="entry name" value="P-loop_NTPase"/>
</dbReference>
<evidence type="ECO:0000256" key="8">
    <source>
        <dbReference type="ARBA" id="ARBA00022840"/>
    </source>
</evidence>
<proteinExistence type="inferred from homology"/>
<gene>
    <name evidence="11" type="primary">tsaE</name>
    <name evidence="11" type="ORF">ISALK_12840</name>
</gene>
<accession>A0AA43XMN7</accession>
<comment type="caution">
    <text evidence="11">The sequence shown here is derived from an EMBL/GenBank/DDBJ whole genome shotgun (WGS) entry which is preliminary data.</text>
</comment>
<dbReference type="InterPro" id="IPR003442">
    <property type="entry name" value="T6A_TsaE"/>
</dbReference>
<dbReference type="RefSeq" id="WP_160722987.1">
    <property type="nucleotide sequence ID" value="NZ_SUMG01000023.1"/>
</dbReference>
<dbReference type="PANTHER" id="PTHR33540:SF2">
    <property type="entry name" value="TRNA THREONYLCARBAMOYLADENOSINE BIOSYNTHESIS PROTEIN TSAE"/>
    <property type="match status" value="1"/>
</dbReference>
<sequence>MQQIINIEEKNKTFRAELELDQPGLETLAQTFGRLAEAGDIICLTGDLGAGKTTFTKAFALGMEIEEHITSPTFTILQEYQGKIPLYHFDVYRIDDPLELEEIGYEEYFFGKGVTIIEWADMIKDLIPTESLWIEILSEGPTIRKVIIKGRTILHKNWLKELRS</sequence>
<keyword evidence="12" id="KW-1185">Reference proteome</keyword>
<comment type="subcellular location">
    <subcellularLocation>
        <location evidence="1">Cytoplasm</location>
    </subcellularLocation>
</comment>
<keyword evidence="9" id="KW-0460">Magnesium</keyword>
<evidence type="ECO:0000256" key="7">
    <source>
        <dbReference type="ARBA" id="ARBA00022741"/>
    </source>
</evidence>
<evidence type="ECO:0000256" key="3">
    <source>
        <dbReference type="ARBA" id="ARBA00019010"/>
    </source>
</evidence>
<evidence type="ECO:0000313" key="12">
    <source>
        <dbReference type="Proteomes" id="UP000449710"/>
    </source>
</evidence>
<dbReference type="SUPFAM" id="SSF52540">
    <property type="entry name" value="P-loop containing nucleoside triphosphate hydrolases"/>
    <property type="match status" value="1"/>
</dbReference>
<keyword evidence="6" id="KW-0479">Metal-binding</keyword>
<dbReference type="EMBL" id="SUMG01000023">
    <property type="protein sequence ID" value="NBG89377.1"/>
    <property type="molecule type" value="Genomic_DNA"/>
</dbReference>
<keyword evidence="5" id="KW-0819">tRNA processing</keyword>
<evidence type="ECO:0000256" key="4">
    <source>
        <dbReference type="ARBA" id="ARBA00022490"/>
    </source>
</evidence>
<dbReference type="Proteomes" id="UP000449710">
    <property type="component" value="Unassembled WGS sequence"/>
</dbReference>
<dbReference type="GO" id="GO:0005737">
    <property type="term" value="C:cytoplasm"/>
    <property type="evidence" value="ECO:0007669"/>
    <property type="project" value="UniProtKB-SubCell"/>
</dbReference>
<evidence type="ECO:0000256" key="9">
    <source>
        <dbReference type="ARBA" id="ARBA00022842"/>
    </source>
</evidence>
<evidence type="ECO:0000256" key="10">
    <source>
        <dbReference type="ARBA" id="ARBA00032441"/>
    </source>
</evidence>